<proteinExistence type="predicted"/>
<evidence type="ECO:0000313" key="1">
    <source>
        <dbReference type="EMBL" id="GAI81957.1"/>
    </source>
</evidence>
<dbReference type="AlphaFoldDB" id="X1RML2"/>
<comment type="caution">
    <text evidence="1">The sequence shown here is derived from an EMBL/GenBank/DDBJ whole genome shotgun (WGS) entry which is preliminary data.</text>
</comment>
<gene>
    <name evidence="1" type="ORF">S12H4_21264</name>
</gene>
<protein>
    <submittedName>
        <fullName evidence="1">Uncharacterized protein</fullName>
    </submittedName>
</protein>
<accession>X1RML2</accession>
<sequence>MAKIKQMKMRLGLNPDRPYQETVVAIYYDATDRHTEQWNRKIPEHRFYINLPQIVADALGVPDARGDDQAKALQNFEALIDKFKRLKTETNKVILSIGRRNPIRNALPSSSTGNSSLQRWQKGCSSIFTLTSYSSVSPGSNGVMRTLDLCR</sequence>
<dbReference type="EMBL" id="BARW01010909">
    <property type="protein sequence ID" value="GAI81957.1"/>
    <property type="molecule type" value="Genomic_DNA"/>
</dbReference>
<name>X1RML2_9ZZZZ</name>
<reference evidence="1" key="1">
    <citation type="journal article" date="2014" name="Front. Microbiol.">
        <title>High frequency of phylogenetically diverse reductive dehalogenase-homologous genes in deep subseafloor sedimentary metagenomes.</title>
        <authorList>
            <person name="Kawai M."/>
            <person name="Futagami T."/>
            <person name="Toyoda A."/>
            <person name="Takaki Y."/>
            <person name="Nishi S."/>
            <person name="Hori S."/>
            <person name="Arai W."/>
            <person name="Tsubouchi T."/>
            <person name="Morono Y."/>
            <person name="Uchiyama I."/>
            <person name="Ito T."/>
            <person name="Fujiyama A."/>
            <person name="Inagaki F."/>
            <person name="Takami H."/>
        </authorList>
    </citation>
    <scope>NUCLEOTIDE SEQUENCE</scope>
    <source>
        <strain evidence="1">Expedition CK06-06</strain>
    </source>
</reference>
<organism evidence="1">
    <name type="scientific">marine sediment metagenome</name>
    <dbReference type="NCBI Taxonomy" id="412755"/>
    <lineage>
        <taxon>unclassified sequences</taxon>
        <taxon>metagenomes</taxon>
        <taxon>ecological metagenomes</taxon>
    </lineage>
</organism>